<feature type="domain" description="Helix-turn-helix" evidence="1">
    <location>
        <begin position="4"/>
        <end position="43"/>
    </location>
</feature>
<sequence>MFEYMTTQEAAEKWNVSLRWVQRLCKENRIEGAMNINRVWLIPITAEKPIDRRKKKSLVSIKVSA</sequence>
<dbReference type="Proteomes" id="UP000460412">
    <property type="component" value="Unassembled WGS sequence"/>
</dbReference>
<dbReference type="EMBL" id="WUQX01000001">
    <property type="protein sequence ID" value="MXP76296.1"/>
    <property type="molecule type" value="Genomic_DNA"/>
</dbReference>
<evidence type="ECO:0000259" key="1">
    <source>
        <dbReference type="Pfam" id="PF12728"/>
    </source>
</evidence>
<organism evidence="2 3">
    <name type="scientific">Sporofaciens musculi</name>
    <dbReference type="NCBI Taxonomy" id="2681861"/>
    <lineage>
        <taxon>Bacteria</taxon>
        <taxon>Bacillati</taxon>
        <taxon>Bacillota</taxon>
        <taxon>Clostridia</taxon>
        <taxon>Lachnospirales</taxon>
        <taxon>Lachnospiraceae</taxon>
        <taxon>Sporofaciens</taxon>
    </lineage>
</organism>
<reference evidence="2 3" key="1">
    <citation type="submission" date="2019-12" db="EMBL/GenBank/DDBJ databases">
        <title>Sporaefaciens musculi gen. nov., sp. nov., a novel bacterium isolated from the caecum of an obese mouse.</title>
        <authorList>
            <person name="Rasmussen T.S."/>
            <person name="Streidl T."/>
            <person name="Hitch T.C.A."/>
            <person name="Wortmann E."/>
            <person name="Deptula P."/>
            <person name="Hansen M."/>
            <person name="Nielsen D.S."/>
            <person name="Clavel T."/>
            <person name="Vogensen F.K."/>
        </authorList>
    </citation>
    <scope>NUCLEOTIDE SEQUENCE [LARGE SCALE GENOMIC DNA]</scope>
    <source>
        <strain evidence="2 3">WCA-9-b2</strain>
    </source>
</reference>
<accession>A0A7X3MH37</accession>
<dbReference type="RefSeq" id="WP_159751446.1">
    <property type="nucleotide sequence ID" value="NZ_WUQX01000001.1"/>
</dbReference>
<evidence type="ECO:0000313" key="3">
    <source>
        <dbReference type="Proteomes" id="UP000460412"/>
    </source>
</evidence>
<proteinExistence type="predicted"/>
<evidence type="ECO:0000313" key="2">
    <source>
        <dbReference type="EMBL" id="MXP76296.1"/>
    </source>
</evidence>
<gene>
    <name evidence="2" type="ORF">GN277_13090</name>
</gene>
<comment type="caution">
    <text evidence="2">The sequence shown here is derived from an EMBL/GenBank/DDBJ whole genome shotgun (WGS) entry which is preliminary data.</text>
</comment>
<dbReference type="InterPro" id="IPR041657">
    <property type="entry name" value="HTH_17"/>
</dbReference>
<keyword evidence="3" id="KW-1185">Reference proteome</keyword>
<dbReference type="AlphaFoldDB" id="A0A7X3MH37"/>
<protein>
    <submittedName>
        <fullName evidence="2">Helix-turn-helix domain-containing protein</fullName>
    </submittedName>
</protein>
<dbReference type="Pfam" id="PF12728">
    <property type="entry name" value="HTH_17"/>
    <property type="match status" value="1"/>
</dbReference>
<name>A0A7X3MH37_9FIRM</name>